<evidence type="ECO:0000313" key="2">
    <source>
        <dbReference type="EMBL" id="PIP19690.1"/>
    </source>
</evidence>
<comment type="caution">
    <text evidence="2">The sequence shown here is derived from an EMBL/GenBank/DDBJ whole genome shotgun (WGS) entry which is preliminary data.</text>
</comment>
<feature type="domain" description="Transcription regulator PadR N-terminal" evidence="1">
    <location>
        <begin position="8"/>
        <end position="80"/>
    </location>
</feature>
<dbReference type="SUPFAM" id="SSF46785">
    <property type="entry name" value="Winged helix' DNA-binding domain"/>
    <property type="match status" value="1"/>
</dbReference>
<proteinExistence type="predicted"/>
<accession>A0A2G9YKC7</accession>
<dbReference type="InterPro" id="IPR052509">
    <property type="entry name" value="Metal_resp_DNA-bind_regulator"/>
</dbReference>
<sequence>MIEQELLLLGLLREGPKHGYEIKIKVKQILFLFAGIELKSVYYPLKVLEQKGLIAKRIAKLGRRPQRIVYTLTVKGRSRFDDLLSKSILQLKRPQFSLDLSLYFMHYLKPSSARRRVRARLRILNKIAFGLTQMSKSKAGKKPFSLARILEHNLKMLQAESDFLSNLIKTL</sequence>
<dbReference type="InterPro" id="IPR036390">
    <property type="entry name" value="WH_DNA-bd_sf"/>
</dbReference>
<dbReference type="Pfam" id="PF03551">
    <property type="entry name" value="PadR"/>
    <property type="match status" value="1"/>
</dbReference>
<dbReference type="Proteomes" id="UP000231292">
    <property type="component" value="Unassembled WGS sequence"/>
</dbReference>
<dbReference type="EMBL" id="PCRK01000026">
    <property type="protein sequence ID" value="PIP19690.1"/>
    <property type="molecule type" value="Genomic_DNA"/>
</dbReference>
<evidence type="ECO:0000313" key="3">
    <source>
        <dbReference type="Proteomes" id="UP000231292"/>
    </source>
</evidence>
<dbReference type="PANTHER" id="PTHR33169">
    <property type="entry name" value="PADR-FAMILY TRANSCRIPTIONAL REGULATOR"/>
    <property type="match status" value="1"/>
</dbReference>
<dbReference type="InterPro" id="IPR036388">
    <property type="entry name" value="WH-like_DNA-bd_sf"/>
</dbReference>
<reference evidence="2 3" key="1">
    <citation type="submission" date="2017-09" db="EMBL/GenBank/DDBJ databases">
        <title>Depth-based differentiation of microbial function through sediment-hosted aquifers and enrichment of novel symbionts in the deep terrestrial subsurface.</title>
        <authorList>
            <person name="Probst A.J."/>
            <person name="Ladd B."/>
            <person name="Jarett J.K."/>
            <person name="Geller-Mcgrath D.E."/>
            <person name="Sieber C.M."/>
            <person name="Emerson J.B."/>
            <person name="Anantharaman K."/>
            <person name="Thomas B.C."/>
            <person name="Malmstrom R."/>
            <person name="Stieglmeier M."/>
            <person name="Klingl A."/>
            <person name="Woyke T."/>
            <person name="Ryan C.M."/>
            <person name="Banfield J.F."/>
        </authorList>
    </citation>
    <scope>NUCLEOTIDE SEQUENCE [LARGE SCALE GENOMIC DNA]</scope>
    <source>
        <strain evidence="2">CG23_combo_of_CG06-09_8_20_14_all_41_10</strain>
    </source>
</reference>
<protein>
    <recommendedName>
        <fullName evidence="1">Transcription regulator PadR N-terminal domain-containing protein</fullName>
    </recommendedName>
</protein>
<dbReference type="InterPro" id="IPR005149">
    <property type="entry name" value="Tscrpt_reg_PadR_N"/>
</dbReference>
<organism evidence="2 3">
    <name type="scientific">Candidatus Sherwoodlollariibacterium unditelluris</name>
    <dbReference type="NCBI Taxonomy" id="1974757"/>
    <lineage>
        <taxon>Bacteria</taxon>
        <taxon>Pseudomonadati</taxon>
        <taxon>Candidatus Omnitrophota</taxon>
        <taxon>Candidatus Sherwoodlollariibacterium</taxon>
    </lineage>
</organism>
<dbReference type="AlphaFoldDB" id="A0A2G9YKC7"/>
<name>A0A2G9YKC7_9BACT</name>
<dbReference type="PANTHER" id="PTHR33169:SF14">
    <property type="entry name" value="TRANSCRIPTIONAL REGULATOR RV3488"/>
    <property type="match status" value="1"/>
</dbReference>
<gene>
    <name evidence="2" type="ORF">COX41_01465</name>
</gene>
<dbReference type="Gene3D" id="1.10.10.10">
    <property type="entry name" value="Winged helix-like DNA-binding domain superfamily/Winged helix DNA-binding domain"/>
    <property type="match status" value="1"/>
</dbReference>
<evidence type="ECO:0000259" key="1">
    <source>
        <dbReference type="Pfam" id="PF03551"/>
    </source>
</evidence>